<dbReference type="EMBL" id="QSKF01000012">
    <property type="protein sequence ID" value="RHE38250.1"/>
    <property type="molecule type" value="Genomic_DNA"/>
</dbReference>
<name>A0A414EL32_9FIRM</name>
<evidence type="ECO:0000313" key="1">
    <source>
        <dbReference type="EMBL" id="RHE38250.1"/>
    </source>
</evidence>
<evidence type="ECO:0000313" key="2">
    <source>
        <dbReference type="Proteomes" id="UP000283745"/>
    </source>
</evidence>
<proteinExistence type="predicted"/>
<protein>
    <submittedName>
        <fullName evidence="1">Uncharacterized protein</fullName>
    </submittedName>
</protein>
<organism evidence="1 2">
    <name type="scientific">Blautia obeum</name>
    <dbReference type="NCBI Taxonomy" id="40520"/>
    <lineage>
        <taxon>Bacteria</taxon>
        <taxon>Bacillati</taxon>
        <taxon>Bacillota</taxon>
        <taxon>Clostridia</taxon>
        <taxon>Lachnospirales</taxon>
        <taxon>Lachnospiraceae</taxon>
        <taxon>Blautia</taxon>
    </lineage>
</organism>
<gene>
    <name evidence="1" type="ORF">DW740_13755</name>
</gene>
<dbReference type="AlphaFoldDB" id="A0A414EL32"/>
<dbReference type="Proteomes" id="UP000283745">
    <property type="component" value="Unassembled WGS sequence"/>
</dbReference>
<accession>A0A414EL32</accession>
<sequence length="81" mass="9518">MSKAYSEWKSNQDTRPYNENIEKEYQKLLETLPPEQEEVLTKYCDEIFASGAETEEFFYRLGIKDGLRLKSTVKSVLEMIS</sequence>
<comment type="caution">
    <text evidence="1">The sequence shown here is derived from an EMBL/GenBank/DDBJ whole genome shotgun (WGS) entry which is preliminary data.</text>
</comment>
<reference evidence="1 2" key="1">
    <citation type="submission" date="2018-08" db="EMBL/GenBank/DDBJ databases">
        <title>A genome reference for cultivated species of the human gut microbiota.</title>
        <authorList>
            <person name="Zou Y."/>
            <person name="Xue W."/>
            <person name="Luo G."/>
        </authorList>
    </citation>
    <scope>NUCLEOTIDE SEQUENCE [LARGE SCALE GENOMIC DNA]</scope>
    <source>
        <strain evidence="1 2">AM28-23</strain>
    </source>
</reference>